<reference evidence="7 8" key="1">
    <citation type="submission" date="2018-03" db="EMBL/GenBank/DDBJ databases">
        <title>Cross-interface Injection: A General Nanoliter Liquid Handling Method Applied to Single Cells Genome Amplification Automated Nanoliter Liquid Handling Applied to Single Cell Multiple Displacement Amplification.</title>
        <authorList>
            <person name="Yun J."/>
            <person name="Xu P."/>
            <person name="Xu J."/>
            <person name="Dai X."/>
            <person name="Wang Y."/>
            <person name="Zheng X."/>
            <person name="Cao C."/>
            <person name="Yi Q."/>
            <person name="Zhu Y."/>
            <person name="Wang L."/>
            <person name="Dong Z."/>
            <person name="Huang Y."/>
            <person name="Huang L."/>
            <person name="Du W."/>
        </authorList>
    </citation>
    <scope>NUCLEOTIDE SEQUENCE [LARGE SCALE GENOMIC DNA]</scope>
    <source>
        <strain evidence="7 8">Z-D1-2</strain>
    </source>
</reference>
<name>A0A2T4DUF5_9BACT</name>
<dbReference type="AlphaFoldDB" id="A0A2T4DUF5"/>
<dbReference type="GO" id="GO:0046872">
    <property type="term" value="F:metal ion binding"/>
    <property type="evidence" value="ECO:0007669"/>
    <property type="project" value="UniProtKB-KW"/>
</dbReference>
<dbReference type="Gene3D" id="3.40.630.10">
    <property type="entry name" value="Zn peptidases"/>
    <property type="match status" value="1"/>
</dbReference>
<comment type="cofactor">
    <cofactor evidence="1">
        <name>Zn(2+)</name>
        <dbReference type="ChEBI" id="CHEBI:29105"/>
    </cofactor>
</comment>
<protein>
    <submittedName>
        <fullName evidence="7">Acetylornithine deacetylase</fullName>
    </submittedName>
</protein>
<dbReference type="Proteomes" id="UP000240608">
    <property type="component" value="Unassembled WGS sequence"/>
</dbReference>
<dbReference type="GO" id="GO:0008777">
    <property type="term" value="F:acetylornithine deacetylase activity"/>
    <property type="evidence" value="ECO:0007669"/>
    <property type="project" value="TreeGrafter"/>
</dbReference>
<sequence>MEHKYLELLQELIRTPSFSKEEKATADLLCNFLEKEGVKVNRLVNNVWATNLHFNPEKPTVLLNSHHDTVMPNAAYTRDPFSPDILNGKLYGLGSNDAGGALIALLATFLHFYEAKDLNYNIIWAGTAEEEISGKNGMELLYPQLPTIEFAIVGEPTLMNMAIAEKGLMVLDCVAKGKAGHAAREEGVNAIYAAMDDIQWFKSFQYPEVSDFLGPVKMSVTMIQAGTQHNVVPDTCKFTVDVRTTDQYNNVEALEIIKENVSCEVTPRSTRLKPSFIPPEHAIVKSGLSLGRTTYGSPTTSDQALLDAPSLKMGPGDSARSHTADEFIYLKELEEGINLYIKLLEKVVS</sequence>
<dbReference type="Pfam" id="PF01546">
    <property type="entry name" value="Peptidase_M20"/>
    <property type="match status" value="1"/>
</dbReference>
<comment type="caution">
    <text evidence="7">The sequence shown here is derived from an EMBL/GenBank/DDBJ whole genome shotgun (WGS) entry which is preliminary data.</text>
</comment>
<dbReference type="GO" id="GO:0006526">
    <property type="term" value="P:L-arginine biosynthetic process"/>
    <property type="evidence" value="ECO:0007669"/>
    <property type="project" value="TreeGrafter"/>
</dbReference>
<evidence type="ECO:0000256" key="1">
    <source>
        <dbReference type="ARBA" id="ARBA00001947"/>
    </source>
</evidence>
<keyword evidence="2" id="KW-0479">Metal-binding</keyword>
<dbReference type="Pfam" id="PF07687">
    <property type="entry name" value="M20_dimer"/>
    <property type="match status" value="1"/>
</dbReference>
<evidence type="ECO:0000256" key="5">
    <source>
        <dbReference type="ARBA" id="ARBA00023285"/>
    </source>
</evidence>
<evidence type="ECO:0000313" key="8">
    <source>
        <dbReference type="Proteomes" id="UP000240608"/>
    </source>
</evidence>
<dbReference type="SUPFAM" id="SSF53187">
    <property type="entry name" value="Zn-dependent exopeptidases"/>
    <property type="match status" value="1"/>
</dbReference>
<dbReference type="InterPro" id="IPR001261">
    <property type="entry name" value="ArgE/DapE_CS"/>
</dbReference>
<evidence type="ECO:0000256" key="2">
    <source>
        <dbReference type="ARBA" id="ARBA00022723"/>
    </source>
</evidence>
<dbReference type="Gene3D" id="3.30.70.360">
    <property type="match status" value="1"/>
</dbReference>
<accession>A0A2T4DUF5</accession>
<organism evidence="7 8">
    <name type="scientific">Marivirga lumbricoides</name>
    <dbReference type="NCBI Taxonomy" id="1046115"/>
    <lineage>
        <taxon>Bacteria</taxon>
        <taxon>Pseudomonadati</taxon>
        <taxon>Bacteroidota</taxon>
        <taxon>Cytophagia</taxon>
        <taxon>Cytophagales</taxon>
        <taxon>Marivirgaceae</taxon>
        <taxon>Marivirga</taxon>
    </lineage>
</organism>
<dbReference type="CDD" id="cd05651">
    <property type="entry name" value="M20_ArgE_DapE-like"/>
    <property type="match status" value="1"/>
</dbReference>
<dbReference type="EMBL" id="PYVU01000013">
    <property type="protein sequence ID" value="PTB97464.1"/>
    <property type="molecule type" value="Genomic_DNA"/>
</dbReference>
<evidence type="ECO:0000256" key="4">
    <source>
        <dbReference type="ARBA" id="ARBA00022833"/>
    </source>
</evidence>
<proteinExistence type="predicted"/>
<dbReference type="PROSITE" id="PS00758">
    <property type="entry name" value="ARGE_DAPE_CPG2_1"/>
    <property type="match status" value="1"/>
</dbReference>
<dbReference type="InterPro" id="IPR050072">
    <property type="entry name" value="Peptidase_M20A"/>
</dbReference>
<dbReference type="InterPro" id="IPR036264">
    <property type="entry name" value="Bact_exopeptidase_dim_dom"/>
</dbReference>
<keyword evidence="4" id="KW-0862">Zinc</keyword>
<gene>
    <name evidence="7" type="ORF">C9994_02790</name>
</gene>
<keyword evidence="5" id="KW-0170">Cobalt</keyword>
<evidence type="ECO:0000256" key="3">
    <source>
        <dbReference type="ARBA" id="ARBA00022801"/>
    </source>
</evidence>
<dbReference type="PANTHER" id="PTHR43808">
    <property type="entry name" value="ACETYLORNITHINE DEACETYLASE"/>
    <property type="match status" value="1"/>
</dbReference>
<feature type="domain" description="Peptidase M20 dimerisation" evidence="6">
    <location>
        <begin position="163"/>
        <end position="261"/>
    </location>
</feature>
<evidence type="ECO:0000313" key="7">
    <source>
        <dbReference type="EMBL" id="PTB97464.1"/>
    </source>
</evidence>
<dbReference type="InterPro" id="IPR002933">
    <property type="entry name" value="Peptidase_M20"/>
</dbReference>
<dbReference type="PANTHER" id="PTHR43808:SF31">
    <property type="entry name" value="N-ACETYL-L-CITRULLINE DEACETYLASE"/>
    <property type="match status" value="1"/>
</dbReference>
<dbReference type="InterPro" id="IPR011650">
    <property type="entry name" value="Peptidase_M20_dimer"/>
</dbReference>
<keyword evidence="3" id="KW-0378">Hydrolase</keyword>
<evidence type="ECO:0000259" key="6">
    <source>
        <dbReference type="Pfam" id="PF07687"/>
    </source>
</evidence>
<dbReference type="SUPFAM" id="SSF55031">
    <property type="entry name" value="Bacterial exopeptidase dimerisation domain"/>
    <property type="match status" value="1"/>
</dbReference>